<dbReference type="InterPro" id="IPR036709">
    <property type="entry name" value="Autotransporte_beta_dom_sf"/>
</dbReference>
<dbReference type="Proteomes" id="UP001160550">
    <property type="component" value="Unassembled WGS sequence"/>
</dbReference>
<protein>
    <submittedName>
        <fullName evidence="3">Copper resistance protein B</fullName>
    </submittedName>
</protein>
<feature type="compositionally biased region" description="Basic and acidic residues" evidence="1">
    <location>
        <begin position="115"/>
        <end position="124"/>
    </location>
</feature>
<feature type="region of interest" description="Disordered" evidence="1">
    <location>
        <begin position="99"/>
        <end position="125"/>
    </location>
</feature>
<accession>A0ABT6MV51</accession>
<reference evidence="3" key="2">
    <citation type="submission" date="2023-04" db="EMBL/GenBank/DDBJ databases">
        <authorList>
            <person name="Sun J.-Q."/>
        </authorList>
    </citation>
    <scope>NUCLEOTIDE SEQUENCE</scope>
    <source>
        <strain evidence="3">CC-YY355</strain>
    </source>
</reference>
<dbReference type="Pfam" id="PF05275">
    <property type="entry name" value="CopB"/>
    <property type="match status" value="1"/>
</dbReference>
<proteinExistence type="predicted"/>
<dbReference type="SUPFAM" id="SSF103515">
    <property type="entry name" value="Autotransporter"/>
    <property type="match status" value="1"/>
</dbReference>
<evidence type="ECO:0000256" key="1">
    <source>
        <dbReference type="SAM" id="MobiDB-lite"/>
    </source>
</evidence>
<reference evidence="3" key="1">
    <citation type="journal article" date="2007" name="Int. J. Syst. Evol. Microbiol.">
        <title>Luteimonas composti sp. nov., a moderately thermophilic bacterium isolated from food waste.</title>
        <authorList>
            <person name="Young C.C."/>
            <person name="Kampfer P."/>
            <person name="Chen W.M."/>
            <person name="Yen W.S."/>
            <person name="Arun A.B."/>
            <person name="Lai W.A."/>
            <person name="Shen F.T."/>
            <person name="Rekha P.D."/>
            <person name="Lin K.Y."/>
            <person name="Chou J.H."/>
        </authorList>
    </citation>
    <scope>NUCLEOTIDE SEQUENCE</scope>
    <source>
        <strain evidence="3">CC-YY355</strain>
    </source>
</reference>
<keyword evidence="2" id="KW-0732">Signal</keyword>
<evidence type="ECO:0000313" key="4">
    <source>
        <dbReference type="Proteomes" id="UP001160550"/>
    </source>
</evidence>
<evidence type="ECO:0000313" key="3">
    <source>
        <dbReference type="EMBL" id="MDH7454521.1"/>
    </source>
</evidence>
<feature type="chain" id="PRO_5045564939" evidence="2">
    <location>
        <begin position="25"/>
        <end position="421"/>
    </location>
</feature>
<name>A0ABT6MV51_9GAMM</name>
<feature type="compositionally biased region" description="Low complexity" evidence="1">
    <location>
        <begin position="54"/>
        <end position="67"/>
    </location>
</feature>
<feature type="region of interest" description="Disordered" evidence="1">
    <location>
        <begin position="28"/>
        <end position="87"/>
    </location>
</feature>
<keyword evidence="4" id="KW-1185">Reference proteome</keyword>
<evidence type="ECO:0000256" key="2">
    <source>
        <dbReference type="SAM" id="SignalP"/>
    </source>
</evidence>
<feature type="signal peptide" evidence="2">
    <location>
        <begin position="1"/>
        <end position="24"/>
    </location>
</feature>
<comment type="caution">
    <text evidence="3">The sequence shown here is derived from an EMBL/GenBank/DDBJ whole genome shotgun (WGS) entry which is preliminary data.</text>
</comment>
<organism evidence="3 4">
    <name type="scientific">Luteimonas composti</name>
    <dbReference type="NCBI Taxonomy" id="398257"/>
    <lineage>
        <taxon>Bacteria</taxon>
        <taxon>Pseudomonadati</taxon>
        <taxon>Pseudomonadota</taxon>
        <taxon>Gammaproteobacteria</taxon>
        <taxon>Lysobacterales</taxon>
        <taxon>Lysobacteraceae</taxon>
        <taxon>Luteimonas</taxon>
    </lineage>
</organism>
<sequence length="421" mass="44229">MNRTFPFHAIVLLLAGVAAGPALAQHAPDAQHATRAPRDCPPAHAAMGHCTPVDDAPAADAPAQGHAGHAHPRGHAGEDGHSARPRPAALETCTPAHAAMGHCTPASPVPTPGHEPGHAGHDTADTSGCTPEHAAMGHCRMPAGKTPHDAHAGAHPVGHGVHDRTACPPAHAAMGHCSPATVIQPPREPIPAVTQADRDAAFPLLAHAHADHGPATYTRVTFNRLEGWDDDAHRGQAWEAHASTGGDIHRLWLRSSGSRSGGRTGHANAELHLARAVARWWDVVAGLRHDTGNAPSRTRAAFGVQGIAPYQFEVSAMAYLGEGGAGVELEAEYDLRFSNRLVLQPVLELELQARDDPARGTGSGLSSAEAGLRLRYEVTRRFAPYLGIAHERSFGGTADLRDAAGEASRETRLVAGVRLWF</sequence>
<gene>
    <name evidence="3" type="ORF">QF205_15775</name>
</gene>
<dbReference type="RefSeq" id="WP_280943749.1">
    <property type="nucleotide sequence ID" value="NZ_JARYGX010000028.1"/>
</dbReference>
<dbReference type="InterPro" id="IPR007939">
    <property type="entry name" value="Cu-R_B_prcur"/>
</dbReference>
<dbReference type="EMBL" id="JARYGX010000028">
    <property type="protein sequence ID" value="MDH7454521.1"/>
    <property type="molecule type" value="Genomic_DNA"/>
</dbReference>